<dbReference type="Proteomes" id="UP000011922">
    <property type="component" value="Unassembled WGS sequence"/>
</dbReference>
<dbReference type="InterPro" id="IPR011050">
    <property type="entry name" value="Pectin_lyase_fold/virulence"/>
</dbReference>
<dbReference type="InterPro" id="IPR006626">
    <property type="entry name" value="PbH1"/>
</dbReference>
<feature type="non-terminal residue" evidence="2">
    <location>
        <position position="1"/>
    </location>
</feature>
<evidence type="ECO:0000313" key="3">
    <source>
        <dbReference type="Proteomes" id="UP000011922"/>
    </source>
</evidence>
<evidence type="ECO:0000259" key="1">
    <source>
        <dbReference type="Pfam" id="PF13229"/>
    </source>
</evidence>
<dbReference type="RefSeq" id="WP_005989858.1">
    <property type="nucleotide sequence ID" value="NZ_AOSV01000044.1"/>
</dbReference>
<feature type="non-terminal residue" evidence="2">
    <location>
        <position position="277"/>
    </location>
</feature>
<protein>
    <submittedName>
        <fullName evidence="2">Right handed beta helix region</fullName>
    </submittedName>
</protein>
<reference evidence="2 3" key="1">
    <citation type="journal article" date="2013" name="Genome Announc.">
        <title>Draft Genome Sequence for Desulfovibrio africanus Strain PCS.</title>
        <authorList>
            <person name="Brown S.D."/>
            <person name="Utturkar S.M."/>
            <person name="Arkin A.P."/>
            <person name="Deutschbauer A.M."/>
            <person name="Elias D.A."/>
            <person name="Hazen T.C."/>
            <person name="Chakraborty R."/>
        </authorList>
    </citation>
    <scope>NUCLEOTIDE SEQUENCE [LARGE SCALE GENOMIC DNA]</scope>
    <source>
        <strain evidence="2 3">PCS</strain>
    </source>
</reference>
<gene>
    <name evidence="2" type="ORF">PCS_03626</name>
</gene>
<organism evidence="2 3">
    <name type="scientific">Desulfocurvibacter africanus PCS</name>
    <dbReference type="NCBI Taxonomy" id="1262666"/>
    <lineage>
        <taxon>Bacteria</taxon>
        <taxon>Pseudomonadati</taxon>
        <taxon>Thermodesulfobacteriota</taxon>
        <taxon>Desulfovibrionia</taxon>
        <taxon>Desulfovibrionales</taxon>
        <taxon>Desulfovibrionaceae</taxon>
        <taxon>Desulfocurvibacter</taxon>
    </lineage>
</organism>
<sequence>LSLPSSGITLTAYGSGNAPVISGANVVSGLYAEAQSAGVTWIGSISAQPSQVFVNGVRGQRVGSAGEVNAARKWHWGSGRLTVFWDSGSAPAVEASLRQTVLNYNGHSNVVVDGLRIERASDTCVNMGVGNGNVLRNSVVADSFIKGVRSSGEAQHNNGRIENNKIFGCGAEGILLDGRMTGWVVQRNEIYNCAQLHNELVGGNAQQEWSGAIKVWGWIRAGYVGTLIIQNNYIHDILPQFGAGSVAHKRYVGIWLDELIDPTGRPLIARNRIVNTA</sequence>
<dbReference type="Pfam" id="PF13229">
    <property type="entry name" value="Beta_helix"/>
    <property type="match status" value="1"/>
</dbReference>
<dbReference type="InterPro" id="IPR039448">
    <property type="entry name" value="Beta_helix"/>
</dbReference>
<accession>M5PP05</accession>
<dbReference type="SUPFAM" id="SSF51126">
    <property type="entry name" value="Pectin lyase-like"/>
    <property type="match status" value="1"/>
</dbReference>
<feature type="domain" description="Right handed beta helix" evidence="1">
    <location>
        <begin position="103"/>
        <end position="237"/>
    </location>
</feature>
<proteinExistence type="predicted"/>
<dbReference type="SMART" id="SM00710">
    <property type="entry name" value="PbH1"/>
    <property type="match status" value="5"/>
</dbReference>
<comment type="caution">
    <text evidence="2">The sequence shown here is derived from an EMBL/GenBank/DDBJ whole genome shotgun (WGS) entry which is preliminary data.</text>
</comment>
<dbReference type="Gene3D" id="2.160.20.10">
    <property type="entry name" value="Single-stranded right-handed beta-helix, Pectin lyase-like"/>
    <property type="match status" value="1"/>
</dbReference>
<dbReference type="EMBL" id="AOSV01000044">
    <property type="protein sequence ID" value="EMG35625.1"/>
    <property type="molecule type" value="Genomic_DNA"/>
</dbReference>
<evidence type="ECO:0000313" key="2">
    <source>
        <dbReference type="EMBL" id="EMG35625.1"/>
    </source>
</evidence>
<dbReference type="AlphaFoldDB" id="M5PP05"/>
<dbReference type="InterPro" id="IPR012334">
    <property type="entry name" value="Pectin_lyas_fold"/>
</dbReference>
<name>M5PP05_DESAF</name>